<dbReference type="SUPFAM" id="SSF55021">
    <property type="entry name" value="ACT-like"/>
    <property type="match status" value="2"/>
</dbReference>
<dbReference type="EC" id="2.7.2.4" evidence="11"/>
<dbReference type="GO" id="GO:0005829">
    <property type="term" value="C:cytosol"/>
    <property type="evidence" value="ECO:0007669"/>
    <property type="project" value="TreeGrafter"/>
</dbReference>
<dbReference type="PROSITE" id="PS00324">
    <property type="entry name" value="ASPARTOKINASE"/>
    <property type="match status" value="1"/>
</dbReference>
<evidence type="ECO:0000313" key="16">
    <source>
        <dbReference type="Proteomes" id="UP000181969"/>
    </source>
</evidence>
<evidence type="ECO:0000256" key="2">
    <source>
        <dbReference type="ARBA" id="ARBA00004766"/>
    </source>
</evidence>
<dbReference type="Gene3D" id="3.30.2130.10">
    <property type="entry name" value="VC0802-like"/>
    <property type="match status" value="1"/>
</dbReference>
<evidence type="ECO:0000256" key="3">
    <source>
        <dbReference type="ARBA" id="ARBA00010122"/>
    </source>
</evidence>
<comment type="similarity">
    <text evidence="3 11">Belongs to the aspartokinase family.</text>
</comment>
<dbReference type="PANTHER" id="PTHR21499:SF67">
    <property type="entry name" value="ASPARTOKINASE 3"/>
    <property type="match status" value="1"/>
</dbReference>
<evidence type="ECO:0000256" key="4">
    <source>
        <dbReference type="ARBA" id="ARBA00022679"/>
    </source>
</evidence>
<keyword evidence="8" id="KW-0220">Diaminopimelate biosynthesis</keyword>
<keyword evidence="6 11" id="KW-0418">Kinase</keyword>
<gene>
    <name evidence="15" type="ORF">SAMN05216438_11166</name>
</gene>
<dbReference type="UniPathway" id="UPA00050">
    <property type="reaction ID" value="UER00461"/>
</dbReference>
<comment type="function">
    <text evidence="1">Catalyzes the phosphorylation of the beta-carboxyl group of aspartic acid with ATP to yield 4-phospho-L-aspartate, which is involved in the branched biosynthetic pathway leading to the biosynthesis of amino acids threonine, isoleucine and methionine.</text>
</comment>
<evidence type="ECO:0000256" key="11">
    <source>
        <dbReference type="RuleBase" id="RU003448"/>
    </source>
</evidence>
<dbReference type="GO" id="GO:0019877">
    <property type="term" value="P:diaminopimelate biosynthetic process"/>
    <property type="evidence" value="ECO:0007669"/>
    <property type="project" value="UniProtKB-KW"/>
</dbReference>
<evidence type="ECO:0000256" key="9">
    <source>
        <dbReference type="ARBA" id="ARBA00047872"/>
    </source>
</evidence>
<feature type="binding site" evidence="10">
    <location>
        <position position="117"/>
    </location>
    <ligand>
        <name>substrate</name>
    </ligand>
</feature>
<evidence type="ECO:0000259" key="13">
    <source>
        <dbReference type="Pfam" id="PF00696"/>
    </source>
</evidence>
<dbReference type="InterPro" id="IPR001341">
    <property type="entry name" value="Asp_kinase"/>
</dbReference>
<dbReference type="RefSeq" id="WP_074751538.1">
    <property type="nucleotide sequence ID" value="NZ_FOTJ01000011.1"/>
</dbReference>
<dbReference type="OrthoDB" id="9799110at2"/>
<dbReference type="Proteomes" id="UP000181969">
    <property type="component" value="Unassembled WGS sequence"/>
</dbReference>
<evidence type="ECO:0000256" key="7">
    <source>
        <dbReference type="ARBA" id="ARBA00022840"/>
    </source>
</evidence>
<dbReference type="PIRSF" id="PIRSF000726">
    <property type="entry name" value="Asp_kin"/>
    <property type="match status" value="1"/>
</dbReference>
<keyword evidence="7 10" id="KW-0067">ATP-binding</keyword>
<dbReference type="Pfam" id="PF00696">
    <property type="entry name" value="AA_kinase"/>
    <property type="match status" value="1"/>
</dbReference>
<keyword evidence="4 11" id="KW-0808">Transferase</keyword>
<dbReference type="InterPro" id="IPR001048">
    <property type="entry name" value="Asp/Glu/Uridylate_kinase"/>
</dbReference>
<proteinExistence type="inferred from homology"/>
<comment type="pathway">
    <text evidence="2 12">Amino-acid biosynthesis; L-lysine biosynthesis via DAP pathway; (S)-tetrahydrodipicolinate from L-aspartate: step 1/4.</text>
</comment>
<evidence type="ECO:0000256" key="8">
    <source>
        <dbReference type="ARBA" id="ARBA00022915"/>
    </source>
</evidence>
<name>A0A1I4I0F3_9LACT</name>
<evidence type="ECO:0000256" key="6">
    <source>
        <dbReference type="ARBA" id="ARBA00022777"/>
    </source>
</evidence>
<feature type="binding site" evidence="10">
    <location>
        <begin position="208"/>
        <end position="209"/>
    </location>
    <ligand>
        <name>ATP</name>
        <dbReference type="ChEBI" id="CHEBI:30616"/>
    </ligand>
</feature>
<sequence>MTLTIAKFGGSSLSTESQFQKVKNIVSQDETKKIVVVSAIGRKNPSDDKVTDLLYLIAAHVKHGVSYQALWDNLVARFVAVKEELQLKYDILSHLEELKCELDSGQFTEDYLVSRGEYFTAHLMAEYLGYQFIDAAEVISFSGNGRINLEMSKRLLQEQFSGIERIVLPGFYGAFQNGKIKLLSRGGSDISGAILASCLGADKYENWTDVSGVMMADPRIINNPATISELTYEELSELSYMGASVLHAETIYPIRELNIPLHIKNTNAPDAEGTLILAEHRTHTTQVSGISGRKNYVSINIVKNQMATEVGFLQRTLKIFDDYHLNIEHLPTGINQIGVIVEMVEVEEILLDLLDRLKKDLKADDVTVKENISLLTVVGEEIIRSAKVTNKIFTALAKEDIDIELITQSPRGINIIIGVANKHYQRALVALYEELTT</sequence>
<dbReference type="UniPathway" id="UPA00051">
    <property type="reaction ID" value="UER00462"/>
</dbReference>
<feature type="domain" description="Aspartokinase ACT" evidence="14">
    <location>
        <begin position="375"/>
        <end position="435"/>
    </location>
</feature>
<dbReference type="AlphaFoldDB" id="A0A1I4I0F3"/>
<feature type="domain" description="Aspartate/glutamate/uridylate kinase" evidence="13">
    <location>
        <begin position="3"/>
        <end position="265"/>
    </location>
</feature>
<feature type="binding site" evidence="10">
    <location>
        <position position="51"/>
    </location>
    <ligand>
        <name>substrate</name>
    </ligand>
</feature>
<dbReference type="EMBL" id="FOTJ01000011">
    <property type="protein sequence ID" value="SFL47301.1"/>
    <property type="molecule type" value="Genomic_DNA"/>
</dbReference>
<dbReference type="InterPro" id="IPR045865">
    <property type="entry name" value="ACT-like_dom_sf"/>
</dbReference>
<dbReference type="UniPathway" id="UPA00034">
    <property type="reaction ID" value="UER00015"/>
</dbReference>
<dbReference type="InterPro" id="IPR054352">
    <property type="entry name" value="ACT_Aspartokinase"/>
</dbReference>
<dbReference type="Gene3D" id="3.40.1160.10">
    <property type="entry name" value="Acetylglutamate kinase-like"/>
    <property type="match status" value="1"/>
</dbReference>
<dbReference type="GO" id="GO:0004072">
    <property type="term" value="F:aspartate kinase activity"/>
    <property type="evidence" value="ECO:0007669"/>
    <property type="project" value="UniProtKB-EC"/>
</dbReference>
<dbReference type="Pfam" id="PF22468">
    <property type="entry name" value="ACT_9"/>
    <property type="match status" value="1"/>
</dbReference>
<evidence type="ECO:0000259" key="14">
    <source>
        <dbReference type="Pfam" id="PF22468"/>
    </source>
</evidence>
<accession>A0A1I4I0F3</accession>
<evidence type="ECO:0000313" key="15">
    <source>
        <dbReference type="EMBL" id="SFL47301.1"/>
    </source>
</evidence>
<comment type="catalytic activity">
    <reaction evidence="9 11">
        <text>L-aspartate + ATP = 4-phospho-L-aspartate + ADP</text>
        <dbReference type="Rhea" id="RHEA:23776"/>
        <dbReference type="ChEBI" id="CHEBI:29991"/>
        <dbReference type="ChEBI" id="CHEBI:30616"/>
        <dbReference type="ChEBI" id="CHEBI:57535"/>
        <dbReference type="ChEBI" id="CHEBI:456216"/>
        <dbReference type="EC" id="2.7.2.4"/>
    </reaction>
</comment>
<dbReference type="GO" id="GO:0005524">
    <property type="term" value="F:ATP binding"/>
    <property type="evidence" value="ECO:0007669"/>
    <property type="project" value="UniProtKB-KW"/>
</dbReference>
<dbReference type="NCBIfam" id="NF006540">
    <property type="entry name" value="PRK09034.1"/>
    <property type="match status" value="1"/>
</dbReference>
<evidence type="ECO:0000256" key="1">
    <source>
        <dbReference type="ARBA" id="ARBA00003121"/>
    </source>
</evidence>
<dbReference type="InterPro" id="IPR005260">
    <property type="entry name" value="Asp_kin_monofn"/>
</dbReference>
<dbReference type="GO" id="GO:0009090">
    <property type="term" value="P:homoserine biosynthetic process"/>
    <property type="evidence" value="ECO:0007669"/>
    <property type="project" value="TreeGrafter"/>
</dbReference>
<keyword evidence="5 10" id="KW-0547">Nucleotide-binding</keyword>
<evidence type="ECO:0000256" key="5">
    <source>
        <dbReference type="ARBA" id="ARBA00022741"/>
    </source>
</evidence>
<comment type="pathway">
    <text evidence="12">Amino-acid biosynthesis; L-methionine biosynthesis via de novo pathway; L-homoserine from L-aspartate: step 1/3.</text>
</comment>
<reference evidence="15 16" key="1">
    <citation type="submission" date="2016-10" db="EMBL/GenBank/DDBJ databases">
        <authorList>
            <person name="de Groot N.N."/>
        </authorList>
    </citation>
    <scope>NUCLEOTIDE SEQUENCE [LARGE SCALE GENOMIC DNA]</scope>
    <source>
        <strain evidence="15 16">M79</strain>
    </source>
</reference>
<organism evidence="15 16">
    <name type="scientific">Lactococcus garvieae</name>
    <dbReference type="NCBI Taxonomy" id="1363"/>
    <lineage>
        <taxon>Bacteria</taxon>
        <taxon>Bacillati</taxon>
        <taxon>Bacillota</taxon>
        <taxon>Bacilli</taxon>
        <taxon>Lactobacillales</taxon>
        <taxon>Streptococcaceae</taxon>
        <taxon>Lactococcus</taxon>
    </lineage>
</organism>
<dbReference type="InterPro" id="IPR018042">
    <property type="entry name" value="Aspartate_kinase_CS"/>
</dbReference>
<evidence type="ECO:0000256" key="12">
    <source>
        <dbReference type="RuleBase" id="RU004249"/>
    </source>
</evidence>
<dbReference type="InterPro" id="IPR036393">
    <property type="entry name" value="AceGlu_kinase-like_sf"/>
</dbReference>
<dbReference type="GO" id="GO:0009089">
    <property type="term" value="P:lysine biosynthetic process via diaminopimelate"/>
    <property type="evidence" value="ECO:0007669"/>
    <property type="project" value="UniProtKB-UniPathway"/>
</dbReference>
<keyword evidence="12" id="KW-0028">Amino-acid biosynthesis</keyword>
<dbReference type="CDD" id="cd04892">
    <property type="entry name" value="ACT_AK-like_2"/>
    <property type="match status" value="1"/>
</dbReference>
<dbReference type="GO" id="GO:0009088">
    <property type="term" value="P:threonine biosynthetic process"/>
    <property type="evidence" value="ECO:0007669"/>
    <property type="project" value="UniProtKB-UniPathway"/>
</dbReference>
<feature type="binding site" evidence="10">
    <location>
        <begin position="7"/>
        <end position="10"/>
    </location>
    <ligand>
        <name>ATP</name>
        <dbReference type="ChEBI" id="CHEBI:30616"/>
    </ligand>
</feature>
<dbReference type="PANTHER" id="PTHR21499">
    <property type="entry name" value="ASPARTATE KINASE"/>
    <property type="match status" value="1"/>
</dbReference>
<comment type="pathway">
    <text evidence="12">Amino-acid biosynthesis; L-threonine biosynthesis; L-threonine from L-aspartate: step 1/5.</text>
</comment>
<protein>
    <recommendedName>
        <fullName evidence="11">Aspartokinase</fullName>
        <ecNumber evidence="11">2.7.2.4</ecNumber>
    </recommendedName>
</protein>
<feature type="binding site" evidence="10">
    <location>
        <position position="219"/>
    </location>
    <ligand>
        <name>ATP</name>
        <dbReference type="ChEBI" id="CHEBI:30616"/>
    </ligand>
</feature>
<dbReference type="SUPFAM" id="SSF53633">
    <property type="entry name" value="Carbamate kinase-like"/>
    <property type="match status" value="1"/>
</dbReference>
<dbReference type="NCBIfam" id="TIGR00657">
    <property type="entry name" value="asp_kinases"/>
    <property type="match status" value="1"/>
</dbReference>
<evidence type="ECO:0000256" key="10">
    <source>
        <dbReference type="PIRSR" id="PIRSR000726-1"/>
    </source>
</evidence>